<evidence type="ECO:0008006" key="4">
    <source>
        <dbReference type="Google" id="ProtNLM"/>
    </source>
</evidence>
<organism evidence="2 3">
    <name type="scientific">Phytophthora nicotianae P1976</name>
    <dbReference type="NCBI Taxonomy" id="1317066"/>
    <lineage>
        <taxon>Eukaryota</taxon>
        <taxon>Sar</taxon>
        <taxon>Stramenopiles</taxon>
        <taxon>Oomycota</taxon>
        <taxon>Peronosporomycetes</taxon>
        <taxon>Peronosporales</taxon>
        <taxon>Peronosporaceae</taxon>
        <taxon>Phytophthora</taxon>
    </lineage>
</organism>
<name>A0A081ARW9_PHYNI</name>
<accession>A0A081ARW9</accession>
<evidence type="ECO:0000313" key="3">
    <source>
        <dbReference type="Proteomes" id="UP000028582"/>
    </source>
</evidence>
<dbReference type="OrthoDB" id="100658at2759"/>
<evidence type="ECO:0000313" key="2">
    <source>
        <dbReference type="EMBL" id="ETO81630.1"/>
    </source>
</evidence>
<protein>
    <recommendedName>
        <fullName evidence="4">PH domain-containing protein</fullName>
    </recommendedName>
</protein>
<proteinExistence type="predicted"/>
<evidence type="ECO:0000256" key="1">
    <source>
        <dbReference type="SAM" id="MobiDB-lite"/>
    </source>
</evidence>
<dbReference type="EMBL" id="ANJA01000839">
    <property type="protein sequence ID" value="ETO81630.1"/>
    <property type="molecule type" value="Genomic_DNA"/>
</dbReference>
<gene>
    <name evidence="2" type="ORF">F444_04129</name>
</gene>
<comment type="caution">
    <text evidence="2">The sequence shown here is derived from an EMBL/GenBank/DDBJ whole genome shotgun (WGS) entry which is preliminary data.</text>
</comment>
<sequence>MTTTFRCTTLETSMQMQACRMFWHKSTISIVLKRELSDCTPSREIPVLYIKRPSIFGGDLEIDLGGSVHPVRMLPVSGKDVRNLRFGLVYGPKRKRVRFRAPDVATYDNWEMVLEVAVEKAAAERPTFHTWPYPGTSPSLSALEDGYVSEEFGFSDNDGNDEIKTNDLRCKLPQPTQNPMTGSFVDFIDPPSPEKNSSADDTEDDYDRIQSTVSDYEMAIMPLAREVEVVRPMPSTGNYSYASNKVFVQEDATLSNQEPHEEAVWCPKKPQFENPFATRLQLISSSGLGAAKYSIGDYFTWIKAGFDHREEREVLKRA</sequence>
<feature type="region of interest" description="Disordered" evidence="1">
    <location>
        <begin position="181"/>
        <end position="204"/>
    </location>
</feature>
<reference evidence="2 3" key="1">
    <citation type="submission" date="2013-11" db="EMBL/GenBank/DDBJ databases">
        <title>The Genome Sequence of Phytophthora parasitica P1976.</title>
        <authorList>
            <consortium name="The Broad Institute Genomics Platform"/>
            <person name="Russ C."/>
            <person name="Tyler B."/>
            <person name="Panabieres F."/>
            <person name="Shan W."/>
            <person name="Tripathy S."/>
            <person name="Grunwald N."/>
            <person name="Machado M."/>
            <person name="Johnson C.S."/>
            <person name="Walker B."/>
            <person name="Young S."/>
            <person name="Zeng Q."/>
            <person name="Gargeya S."/>
            <person name="Fitzgerald M."/>
            <person name="Haas B."/>
            <person name="Abouelleil A."/>
            <person name="Allen A.W."/>
            <person name="Alvarado L."/>
            <person name="Arachchi H.M."/>
            <person name="Berlin A.M."/>
            <person name="Chapman S.B."/>
            <person name="Gainer-Dewar J."/>
            <person name="Goldberg J."/>
            <person name="Griggs A."/>
            <person name="Gujja S."/>
            <person name="Hansen M."/>
            <person name="Howarth C."/>
            <person name="Imamovic A."/>
            <person name="Ireland A."/>
            <person name="Larimer J."/>
            <person name="McCowan C."/>
            <person name="Murphy C."/>
            <person name="Pearson M."/>
            <person name="Poon T.W."/>
            <person name="Priest M."/>
            <person name="Roberts A."/>
            <person name="Saif S."/>
            <person name="Shea T."/>
            <person name="Sisk P."/>
            <person name="Sykes S."/>
            <person name="Wortman J."/>
            <person name="Nusbaum C."/>
            <person name="Birren B."/>
        </authorList>
    </citation>
    <scope>NUCLEOTIDE SEQUENCE [LARGE SCALE GENOMIC DNA]</scope>
    <source>
        <strain evidence="2 3">P1976</strain>
    </source>
</reference>
<dbReference type="AlphaFoldDB" id="A0A081ARW9"/>
<dbReference type="Proteomes" id="UP000028582">
    <property type="component" value="Unassembled WGS sequence"/>
</dbReference>